<evidence type="ECO:0000256" key="2">
    <source>
        <dbReference type="ARBA" id="ARBA00022857"/>
    </source>
</evidence>
<evidence type="ECO:0000256" key="3">
    <source>
        <dbReference type="ARBA" id="ARBA00023002"/>
    </source>
</evidence>
<comment type="caution">
    <text evidence="4">The sequence shown here is derived from an EMBL/GenBank/DDBJ whole genome shotgun (WGS) entry which is preliminary data.</text>
</comment>
<dbReference type="FunFam" id="3.40.50.720:FF:000084">
    <property type="entry name" value="Short-chain dehydrogenase reductase"/>
    <property type="match status" value="1"/>
</dbReference>
<dbReference type="PANTHER" id="PTHR43008:SF4">
    <property type="entry name" value="CHAIN DEHYDROGENASE, PUTATIVE (AFU_ORTHOLOGUE AFUA_4G08710)-RELATED"/>
    <property type="match status" value="1"/>
</dbReference>
<dbReference type="InterPro" id="IPR036291">
    <property type="entry name" value="NAD(P)-bd_dom_sf"/>
</dbReference>
<sequence length="272" mass="29329">MADTFKDIKQLYSLAGRNYIVTGGAQGIGFAVTQAICQMGGNVAVLDIRTEPVEAYKSLSSQFNVKTEYFQTDVTKEEDLKSSFEKAIASLGSLDGLVPVAGIVVDKPFVEQTWEKVNRIQQTNVMGTFFATQLAVKQMLKQGTPGSIVLVASLCATQTTPGHRVSGYHASKGAVLMLAKGLAVELAPQNIRVNSISPGYTESDMTRKLREQYPQVIEVMHQVAPMKRIGNVNDLTPAVVYLLSDAAAYTTSADIQITGGLHAGRIEPNSLD</sequence>
<keyword evidence="3" id="KW-0560">Oxidoreductase</keyword>
<dbReference type="AlphaFoldDB" id="A0AAN8ER51"/>
<gene>
    <name evidence="4" type="ORF">OHC33_002437</name>
</gene>
<keyword evidence="2" id="KW-0521">NADP</keyword>
<comment type="similarity">
    <text evidence="1">Belongs to the short-chain dehydrogenases/reductases (SDR) family.</text>
</comment>
<evidence type="ECO:0000313" key="5">
    <source>
        <dbReference type="Proteomes" id="UP001316803"/>
    </source>
</evidence>
<accession>A0AAN8ER51</accession>
<evidence type="ECO:0000313" key="4">
    <source>
        <dbReference type="EMBL" id="KAK5956948.1"/>
    </source>
</evidence>
<keyword evidence="5" id="KW-1185">Reference proteome</keyword>
<dbReference type="Gene3D" id="3.40.50.720">
    <property type="entry name" value="NAD(P)-binding Rossmann-like Domain"/>
    <property type="match status" value="1"/>
</dbReference>
<organism evidence="4 5">
    <name type="scientific">Knufia fluminis</name>
    <dbReference type="NCBI Taxonomy" id="191047"/>
    <lineage>
        <taxon>Eukaryota</taxon>
        <taxon>Fungi</taxon>
        <taxon>Dikarya</taxon>
        <taxon>Ascomycota</taxon>
        <taxon>Pezizomycotina</taxon>
        <taxon>Eurotiomycetes</taxon>
        <taxon>Chaetothyriomycetidae</taxon>
        <taxon>Chaetothyriales</taxon>
        <taxon>Trichomeriaceae</taxon>
        <taxon>Knufia</taxon>
    </lineage>
</organism>
<dbReference type="PRINTS" id="PR00080">
    <property type="entry name" value="SDRFAMILY"/>
</dbReference>
<dbReference type="GO" id="GO:0050664">
    <property type="term" value="F:oxidoreductase activity, acting on NAD(P)H, oxygen as acceptor"/>
    <property type="evidence" value="ECO:0007669"/>
    <property type="project" value="TreeGrafter"/>
</dbReference>
<dbReference type="EMBL" id="JAKLMC020000004">
    <property type="protein sequence ID" value="KAK5956948.1"/>
    <property type="molecule type" value="Genomic_DNA"/>
</dbReference>
<dbReference type="Proteomes" id="UP001316803">
    <property type="component" value="Unassembled WGS sequence"/>
</dbReference>
<protein>
    <submittedName>
        <fullName evidence="4">Uncharacterized protein</fullName>
    </submittedName>
</protein>
<evidence type="ECO:0000256" key="1">
    <source>
        <dbReference type="ARBA" id="ARBA00006484"/>
    </source>
</evidence>
<dbReference type="PANTHER" id="PTHR43008">
    <property type="entry name" value="BENZIL REDUCTASE"/>
    <property type="match status" value="1"/>
</dbReference>
<dbReference type="GO" id="GO:0016616">
    <property type="term" value="F:oxidoreductase activity, acting on the CH-OH group of donors, NAD or NADP as acceptor"/>
    <property type="evidence" value="ECO:0007669"/>
    <property type="project" value="UniProtKB-ARBA"/>
</dbReference>
<proteinExistence type="inferred from homology"/>
<reference evidence="4 5" key="1">
    <citation type="submission" date="2022-12" db="EMBL/GenBank/DDBJ databases">
        <title>Genomic features and morphological characterization of a novel Knufia sp. strain isolated from spacecraft assembly facility.</title>
        <authorList>
            <person name="Teixeira M."/>
            <person name="Chander A.M."/>
            <person name="Stajich J.E."/>
            <person name="Venkateswaran K."/>
        </authorList>
    </citation>
    <scope>NUCLEOTIDE SEQUENCE [LARGE SCALE GENOMIC DNA]</scope>
    <source>
        <strain evidence="4 5">FJI-L2-BK-P2</strain>
    </source>
</reference>
<dbReference type="Pfam" id="PF13561">
    <property type="entry name" value="adh_short_C2"/>
    <property type="match status" value="1"/>
</dbReference>
<dbReference type="PRINTS" id="PR00081">
    <property type="entry name" value="GDHRDH"/>
</dbReference>
<name>A0AAN8ER51_9EURO</name>
<dbReference type="SUPFAM" id="SSF51735">
    <property type="entry name" value="NAD(P)-binding Rossmann-fold domains"/>
    <property type="match status" value="1"/>
</dbReference>
<dbReference type="InterPro" id="IPR002347">
    <property type="entry name" value="SDR_fam"/>
</dbReference>